<dbReference type="AlphaFoldDB" id="A0A161T8F6"/>
<dbReference type="CDD" id="cd06558">
    <property type="entry name" value="crotonase-like"/>
    <property type="match status" value="1"/>
</dbReference>
<name>A0A161T8F6_9BACI</name>
<accession>A0A161T8F6</accession>
<evidence type="ECO:0000313" key="3">
    <source>
        <dbReference type="Proteomes" id="UP000076510"/>
    </source>
</evidence>
<keyword evidence="1" id="KW-0456">Lyase</keyword>
<dbReference type="GO" id="GO:0006635">
    <property type="term" value="P:fatty acid beta-oxidation"/>
    <property type="evidence" value="ECO:0007669"/>
    <property type="project" value="TreeGrafter"/>
</dbReference>
<dbReference type="GO" id="GO:0005829">
    <property type="term" value="C:cytosol"/>
    <property type="evidence" value="ECO:0007669"/>
    <property type="project" value="TreeGrafter"/>
</dbReference>
<dbReference type="PANTHER" id="PTHR11941">
    <property type="entry name" value="ENOYL-COA HYDRATASE-RELATED"/>
    <property type="match status" value="1"/>
</dbReference>
<protein>
    <recommendedName>
        <fullName evidence="4">Enoyl-CoA hydratase/isomerase family protein</fullName>
    </recommendedName>
</protein>
<dbReference type="PANTHER" id="PTHR11941:SF27">
    <property type="entry name" value="ETHYLMALONYL-COA DECARBOXYLASE"/>
    <property type="match status" value="1"/>
</dbReference>
<dbReference type="SUPFAM" id="SSF52096">
    <property type="entry name" value="ClpP/crotonase"/>
    <property type="match status" value="1"/>
</dbReference>
<dbReference type="InterPro" id="IPR029045">
    <property type="entry name" value="ClpP/crotonase-like_dom_sf"/>
</dbReference>
<evidence type="ECO:0008006" key="4">
    <source>
        <dbReference type="Google" id="ProtNLM"/>
    </source>
</evidence>
<comment type="caution">
    <text evidence="2">The sequence shown here is derived from an EMBL/GenBank/DDBJ whole genome shotgun (WGS) entry which is preliminary data.</text>
</comment>
<dbReference type="Gene3D" id="3.90.226.10">
    <property type="entry name" value="2-enoyl-CoA Hydratase, Chain A, domain 1"/>
    <property type="match status" value="1"/>
</dbReference>
<reference evidence="3" key="1">
    <citation type="submission" date="2016-01" db="EMBL/GenBank/DDBJ databases">
        <title>Whole genome sequencing of Bhargavaea cecembensis T14.</title>
        <authorList>
            <person name="Hong K.W."/>
        </authorList>
    </citation>
    <scope>NUCLEOTIDE SEQUENCE [LARGE SCALE GENOMIC DNA]</scope>
    <source>
        <strain evidence="3">M19</strain>
    </source>
</reference>
<gene>
    <name evidence="2" type="ORF">AV649_01400</name>
</gene>
<dbReference type="EMBL" id="LQQY01000012">
    <property type="protein sequence ID" value="KZE49713.1"/>
    <property type="molecule type" value="Genomic_DNA"/>
</dbReference>
<dbReference type="InterPro" id="IPR001753">
    <property type="entry name" value="Enoyl-CoA_hydra/iso"/>
</dbReference>
<dbReference type="Proteomes" id="UP000076510">
    <property type="component" value="Unassembled WGS sequence"/>
</dbReference>
<organism evidence="2 3">
    <name type="scientific">Rossellomorea marisflavi</name>
    <dbReference type="NCBI Taxonomy" id="189381"/>
    <lineage>
        <taxon>Bacteria</taxon>
        <taxon>Bacillati</taxon>
        <taxon>Bacillota</taxon>
        <taxon>Bacilli</taxon>
        <taxon>Bacillales</taxon>
        <taxon>Bacillaceae</taxon>
        <taxon>Rossellomorea</taxon>
    </lineage>
</organism>
<evidence type="ECO:0000313" key="2">
    <source>
        <dbReference type="EMBL" id="KZE49713.1"/>
    </source>
</evidence>
<evidence type="ECO:0000256" key="1">
    <source>
        <dbReference type="ARBA" id="ARBA00023239"/>
    </source>
</evidence>
<dbReference type="Pfam" id="PF00378">
    <property type="entry name" value="ECH_1"/>
    <property type="match status" value="1"/>
</dbReference>
<proteinExistence type="predicted"/>
<sequence>MESFKIHMNESGIMKFVLNRPEKRNAINFDLIEAFSQCLDECEKGGVKLLLITGAGRESFCSGGDLSAFKGLKTEKESYGMLRKMGDVLIRLAFLPVPTLALINGTAVGGGCEIAAACDLRIAAEDVKMGFVQGRLGISTGWGGGTLLHERISSPRAMELLMTGNLRSAESLYDLGFINALVSNGHRLEDHPIVTSMEEKSMGTLKAYKQQLLDRWDRAALTENVDREIRRCSELWATDEHHQAVERFLNKK</sequence>
<dbReference type="GO" id="GO:0016829">
    <property type="term" value="F:lyase activity"/>
    <property type="evidence" value="ECO:0007669"/>
    <property type="project" value="UniProtKB-KW"/>
</dbReference>
<dbReference type="RefSeq" id="WP_063191186.1">
    <property type="nucleotide sequence ID" value="NZ_CP085398.1"/>
</dbReference>